<dbReference type="AlphaFoldDB" id="A0A4D6Y3P1"/>
<dbReference type="Gene3D" id="3.30.300.20">
    <property type="match status" value="1"/>
</dbReference>
<dbReference type="GO" id="GO:0043024">
    <property type="term" value="F:ribosomal small subunit binding"/>
    <property type="evidence" value="ECO:0007669"/>
    <property type="project" value="TreeGrafter"/>
</dbReference>
<sequence>MEKSFNRSVRIAQELQKKIAIIIQYSLQDPRIKGIITVSAVQVSKDLSHAQVFISFLSSQDSLKIKKYLMILNQASGYIRKLLCNKIRLRIMPNIIFYHDNSLLKGNYISTILNNLDKNNETKLYHE</sequence>
<dbReference type="GO" id="GO:0030490">
    <property type="term" value="P:maturation of SSU-rRNA"/>
    <property type="evidence" value="ECO:0007669"/>
    <property type="project" value="UniProtKB-UniRule"/>
</dbReference>
<evidence type="ECO:0000256" key="2">
    <source>
        <dbReference type="HAMAP-Rule" id="MF_00003"/>
    </source>
</evidence>
<dbReference type="OrthoDB" id="307788at2"/>
<dbReference type="NCBIfam" id="TIGR00082">
    <property type="entry name" value="rbfA"/>
    <property type="match status" value="1"/>
</dbReference>
<dbReference type="EMBL" id="CP034879">
    <property type="protein sequence ID" value="QCI20511.1"/>
    <property type="molecule type" value="Genomic_DNA"/>
</dbReference>
<dbReference type="InterPro" id="IPR023799">
    <property type="entry name" value="RbfA_dom_sf"/>
</dbReference>
<gene>
    <name evidence="2 3" type="primary">rbfA</name>
    <name evidence="3" type="ORF">D9V67_01925</name>
</gene>
<dbReference type="SUPFAM" id="SSF89919">
    <property type="entry name" value="Ribosome-binding factor A, RbfA"/>
    <property type="match status" value="1"/>
</dbReference>
<accession>A0A4D6Y3P1</accession>
<protein>
    <recommendedName>
        <fullName evidence="2">Ribosome-binding factor A</fullName>
    </recommendedName>
</protein>
<dbReference type="Proteomes" id="UP000298594">
    <property type="component" value="Chromosome"/>
</dbReference>
<evidence type="ECO:0000256" key="1">
    <source>
        <dbReference type="ARBA" id="ARBA00022517"/>
    </source>
</evidence>
<proteinExistence type="inferred from homology"/>
<evidence type="ECO:0000313" key="4">
    <source>
        <dbReference type="Proteomes" id="UP000298594"/>
    </source>
</evidence>
<dbReference type="InterPro" id="IPR020053">
    <property type="entry name" value="Ribosome-bd_factorA_CS"/>
</dbReference>
<dbReference type="InterPro" id="IPR000238">
    <property type="entry name" value="RbfA"/>
</dbReference>
<keyword evidence="2" id="KW-0963">Cytoplasm</keyword>
<dbReference type="PROSITE" id="PS01319">
    <property type="entry name" value="RBFA"/>
    <property type="match status" value="1"/>
</dbReference>
<organism evidence="3 4">
    <name type="scientific">Buchnera aphidicola</name>
    <name type="common">Brachycaudus cardui</name>
    <dbReference type="NCBI Taxonomy" id="557993"/>
    <lineage>
        <taxon>Bacteria</taxon>
        <taxon>Pseudomonadati</taxon>
        <taxon>Pseudomonadota</taxon>
        <taxon>Gammaproteobacteria</taxon>
        <taxon>Enterobacterales</taxon>
        <taxon>Erwiniaceae</taxon>
        <taxon>Buchnera</taxon>
    </lineage>
</organism>
<comment type="subunit">
    <text evidence="2">Monomer. Binds 30S ribosomal subunits, but not 50S ribosomal subunits or 70S ribosomes.</text>
</comment>
<reference evidence="3 4" key="1">
    <citation type="submission" date="2018-12" db="EMBL/GenBank/DDBJ databases">
        <authorList>
            <person name="Chong R.A."/>
        </authorList>
    </citation>
    <scope>NUCLEOTIDE SEQUENCE [LARGE SCALE GENOMIC DNA]</scope>
    <source>
        <strain evidence="3 4">Bca</strain>
    </source>
</reference>
<comment type="similarity">
    <text evidence="2">Belongs to the RbfA family.</text>
</comment>
<comment type="subcellular location">
    <subcellularLocation>
        <location evidence="2">Cytoplasm</location>
    </subcellularLocation>
</comment>
<evidence type="ECO:0000313" key="3">
    <source>
        <dbReference type="EMBL" id="QCI20511.1"/>
    </source>
</evidence>
<dbReference type="PANTHER" id="PTHR33515:SF1">
    <property type="entry name" value="RIBOSOME-BINDING FACTOR A, CHLOROPLASTIC-RELATED"/>
    <property type="match status" value="1"/>
</dbReference>
<comment type="function">
    <text evidence="2">One of several proteins that assist in the late maturation steps of the functional core of the 30S ribosomal subunit. Associates with free 30S ribosomal subunits (but not with 30S subunits that are part of 70S ribosomes or polysomes). Required for efficient processing of 16S rRNA. May interact with the 5'-terminal helix region of 16S rRNA.</text>
</comment>
<dbReference type="GO" id="GO:0005829">
    <property type="term" value="C:cytosol"/>
    <property type="evidence" value="ECO:0007669"/>
    <property type="project" value="TreeGrafter"/>
</dbReference>
<dbReference type="Pfam" id="PF02033">
    <property type="entry name" value="RBFA"/>
    <property type="match status" value="1"/>
</dbReference>
<dbReference type="InterPro" id="IPR015946">
    <property type="entry name" value="KH_dom-like_a/b"/>
</dbReference>
<keyword evidence="1 2" id="KW-0690">Ribosome biogenesis</keyword>
<reference evidence="3 4" key="2">
    <citation type="submission" date="2019-05" db="EMBL/GenBank/DDBJ databases">
        <title>Genome evolution of the obligate endosymbiont Buchnera aphidicola.</title>
        <authorList>
            <person name="Moran N.A."/>
        </authorList>
    </citation>
    <scope>NUCLEOTIDE SEQUENCE [LARGE SCALE GENOMIC DNA]</scope>
    <source>
        <strain evidence="3 4">Bca</strain>
    </source>
</reference>
<name>A0A4D6Y3P1_9GAMM</name>
<dbReference type="PANTHER" id="PTHR33515">
    <property type="entry name" value="RIBOSOME-BINDING FACTOR A, CHLOROPLASTIC-RELATED"/>
    <property type="match status" value="1"/>
</dbReference>
<dbReference type="RefSeq" id="WP_158359589.1">
    <property type="nucleotide sequence ID" value="NZ_CP034879.1"/>
</dbReference>
<dbReference type="HAMAP" id="MF_00003">
    <property type="entry name" value="RbfA"/>
    <property type="match status" value="1"/>
</dbReference>